<dbReference type="EMBL" id="DS547116">
    <property type="protein sequence ID" value="EDR04673.1"/>
    <property type="molecule type" value="Genomic_DNA"/>
</dbReference>
<dbReference type="InterPro" id="IPR032675">
    <property type="entry name" value="LRR_dom_sf"/>
</dbReference>
<dbReference type="Gene3D" id="3.80.10.10">
    <property type="entry name" value="Ribonuclease Inhibitor"/>
    <property type="match status" value="1"/>
</dbReference>
<dbReference type="RefSeq" id="XP_001884497.1">
    <property type="nucleotide sequence ID" value="XM_001884462.1"/>
</dbReference>
<evidence type="ECO:0000313" key="1">
    <source>
        <dbReference type="EMBL" id="EDR04673.1"/>
    </source>
</evidence>
<protein>
    <submittedName>
        <fullName evidence="1">Predicted protein</fullName>
    </submittedName>
</protein>
<dbReference type="OrthoDB" id="2979537at2759"/>
<keyword evidence="2" id="KW-1185">Reference proteome</keyword>
<reference evidence="1 2" key="1">
    <citation type="journal article" date="2008" name="Nature">
        <title>The genome of Laccaria bicolor provides insights into mycorrhizal symbiosis.</title>
        <authorList>
            <person name="Martin F."/>
            <person name="Aerts A."/>
            <person name="Ahren D."/>
            <person name="Brun A."/>
            <person name="Danchin E.G.J."/>
            <person name="Duchaussoy F."/>
            <person name="Gibon J."/>
            <person name="Kohler A."/>
            <person name="Lindquist E."/>
            <person name="Pereda V."/>
            <person name="Salamov A."/>
            <person name="Shapiro H.J."/>
            <person name="Wuyts J."/>
            <person name="Blaudez D."/>
            <person name="Buee M."/>
            <person name="Brokstein P."/>
            <person name="Canbaeck B."/>
            <person name="Cohen D."/>
            <person name="Courty P.E."/>
            <person name="Coutinho P.M."/>
            <person name="Delaruelle C."/>
            <person name="Detter J.C."/>
            <person name="Deveau A."/>
            <person name="DiFazio S."/>
            <person name="Duplessis S."/>
            <person name="Fraissinet-Tachet L."/>
            <person name="Lucic E."/>
            <person name="Frey-Klett P."/>
            <person name="Fourrey C."/>
            <person name="Feussner I."/>
            <person name="Gay G."/>
            <person name="Grimwood J."/>
            <person name="Hoegger P.J."/>
            <person name="Jain P."/>
            <person name="Kilaru S."/>
            <person name="Labbe J."/>
            <person name="Lin Y.C."/>
            <person name="Legue V."/>
            <person name="Le Tacon F."/>
            <person name="Marmeisse R."/>
            <person name="Melayah D."/>
            <person name="Montanini B."/>
            <person name="Muratet M."/>
            <person name="Nehls U."/>
            <person name="Niculita-Hirzel H."/>
            <person name="Oudot-Le Secq M.P."/>
            <person name="Peter M."/>
            <person name="Quesneville H."/>
            <person name="Rajashekar B."/>
            <person name="Reich M."/>
            <person name="Rouhier N."/>
            <person name="Schmutz J."/>
            <person name="Yin T."/>
            <person name="Chalot M."/>
            <person name="Henrissat B."/>
            <person name="Kuees U."/>
            <person name="Lucas S."/>
            <person name="Van de Peer Y."/>
            <person name="Podila G.K."/>
            <person name="Polle A."/>
            <person name="Pukkila P.J."/>
            <person name="Richardson P.M."/>
            <person name="Rouze P."/>
            <person name="Sanders I.R."/>
            <person name="Stajich J.E."/>
            <person name="Tunlid A."/>
            <person name="Tuskan G."/>
            <person name="Grigoriev I.V."/>
        </authorList>
    </citation>
    <scope>NUCLEOTIDE SEQUENCE [LARGE SCALE GENOMIC DNA]</scope>
    <source>
        <strain evidence="2">S238N-H82 / ATCC MYA-4686</strain>
    </source>
</reference>
<accession>B0DKN1</accession>
<gene>
    <name evidence="1" type="ORF">LACBIDRAFT_330235</name>
</gene>
<dbReference type="KEGG" id="lbc:LACBIDRAFT_330235"/>
<organism evidence="2">
    <name type="scientific">Laccaria bicolor (strain S238N-H82 / ATCC MYA-4686)</name>
    <name type="common">Bicoloured deceiver</name>
    <name type="synonym">Laccaria laccata var. bicolor</name>
    <dbReference type="NCBI Taxonomy" id="486041"/>
    <lineage>
        <taxon>Eukaryota</taxon>
        <taxon>Fungi</taxon>
        <taxon>Dikarya</taxon>
        <taxon>Basidiomycota</taxon>
        <taxon>Agaricomycotina</taxon>
        <taxon>Agaricomycetes</taxon>
        <taxon>Agaricomycetidae</taxon>
        <taxon>Agaricales</taxon>
        <taxon>Agaricineae</taxon>
        <taxon>Hydnangiaceae</taxon>
        <taxon>Laccaria</taxon>
    </lineage>
</organism>
<proteinExistence type="predicted"/>
<dbReference type="AlphaFoldDB" id="B0DKN1"/>
<name>B0DKN1_LACBS</name>
<dbReference type="Proteomes" id="UP000001194">
    <property type="component" value="Unassembled WGS sequence"/>
</dbReference>
<dbReference type="GeneID" id="6080175"/>
<sequence length="341" mass="38717">MPNIWTNISLRAARHPRILEHILSRSTHYHIDVRIDFSEQRFFSTCDAEAPDFRDTFEAIVLHIKRLRKLTITARNPIIHAIAKHLKYRTMPKLEHLEIIQCDTGPVSFFGPFLVDQSAFTSLRLVRTAATFGDASLLQGIRTLDLVESSGRFLDQNAHIDYRFPASQPVPCMNKLTRLSITDTELFVNVINPLVSIKPAFTVSQLTHLTLSRLKVAASPDSMAAFIRLYNMTYTSRLEELCLDNIHDNALEILQQMIGAPYPKYPLLKSLGLSSLPVKDLRREFYVAFPAVETLMLSDVDPSSLLVAKTRDPHVLPLLKRVTFNGIDLRVGDEVRTISIR</sequence>
<dbReference type="HOGENOM" id="CLU_831748_0_0_1"/>
<evidence type="ECO:0000313" key="2">
    <source>
        <dbReference type="Proteomes" id="UP000001194"/>
    </source>
</evidence>
<dbReference type="InParanoid" id="B0DKN1"/>
<dbReference type="SUPFAM" id="SSF52058">
    <property type="entry name" value="L domain-like"/>
    <property type="match status" value="1"/>
</dbReference>